<accession>A0A166A037</accession>
<evidence type="ECO:0000256" key="1">
    <source>
        <dbReference type="ARBA" id="ARBA00022801"/>
    </source>
</evidence>
<dbReference type="Pfam" id="PF00293">
    <property type="entry name" value="NUDIX"/>
    <property type="match status" value="1"/>
</dbReference>
<dbReference type="GO" id="GO:0016787">
    <property type="term" value="F:hydrolase activity"/>
    <property type="evidence" value="ECO:0007669"/>
    <property type="project" value="UniProtKB-KW"/>
</dbReference>
<name>A0A166A037_9EURY</name>
<dbReference type="PANTHER" id="PTHR43736">
    <property type="entry name" value="ADP-RIBOSE PYROPHOSPHATASE"/>
    <property type="match status" value="1"/>
</dbReference>
<dbReference type="AlphaFoldDB" id="A0A166A037"/>
<dbReference type="EMBL" id="LWMT01000251">
    <property type="protein sequence ID" value="KZX11394.1"/>
    <property type="molecule type" value="Genomic_DNA"/>
</dbReference>
<keyword evidence="4" id="KW-1185">Reference proteome</keyword>
<evidence type="ECO:0000259" key="2">
    <source>
        <dbReference type="PROSITE" id="PS51462"/>
    </source>
</evidence>
<comment type="caution">
    <text evidence="3">The sequence shown here is derived from an EMBL/GenBank/DDBJ whole genome shotgun (WGS) entry which is preliminary data.</text>
</comment>
<feature type="domain" description="Nudix hydrolase" evidence="2">
    <location>
        <begin position="10"/>
        <end position="148"/>
    </location>
</feature>
<dbReference type="PROSITE" id="PS51462">
    <property type="entry name" value="NUDIX"/>
    <property type="match status" value="1"/>
</dbReference>
<dbReference type="CDD" id="cd18873">
    <property type="entry name" value="NUDIX_NadM_like"/>
    <property type="match status" value="1"/>
</dbReference>
<dbReference type="InterPro" id="IPR000086">
    <property type="entry name" value="NUDIX_hydrolase_dom"/>
</dbReference>
<dbReference type="SUPFAM" id="SSF55811">
    <property type="entry name" value="Nudix"/>
    <property type="match status" value="1"/>
</dbReference>
<organism evidence="3 4">
    <name type="scientific">Methanobrevibacter filiformis</name>
    <dbReference type="NCBI Taxonomy" id="55758"/>
    <lineage>
        <taxon>Archaea</taxon>
        <taxon>Methanobacteriati</taxon>
        <taxon>Methanobacteriota</taxon>
        <taxon>Methanomada group</taxon>
        <taxon>Methanobacteria</taxon>
        <taxon>Methanobacteriales</taxon>
        <taxon>Methanobacteriaceae</taxon>
        <taxon>Methanobrevibacter</taxon>
    </lineage>
</organism>
<dbReference type="InterPro" id="IPR015797">
    <property type="entry name" value="NUDIX_hydrolase-like_dom_sf"/>
</dbReference>
<keyword evidence="3" id="KW-0548">Nucleotidyltransferase</keyword>
<gene>
    <name evidence="3" type="ORF">MBFIL_14780</name>
</gene>
<dbReference type="PATRIC" id="fig|55758.3.peg.1668"/>
<dbReference type="GO" id="GO:0016779">
    <property type="term" value="F:nucleotidyltransferase activity"/>
    <property type="evidence" value="ECO:0007669"/>
    <property type="project" value="UniProtKB-KW"/>
</dbReference>
<protein>
    <submittedName>
        <fullName evidence="3">Bifunctional NMN adenylyltransferase/nudix hydrolase</fullName>
    </submittedName>
</protein>
<dbReference type="Gene3D" id="3.90.79.10">
    <property type="entry name" value="Nucleoside Triphosphate Pyrophosphohydrolase"/>
    <property type="match status" value="1"/>
</dbReference>
<dbReference type="InterPro" id="IPR020084">
    <property type="entry name" value="NUDIX_hydrolase_CS"/>
</dbReference>
<evidence type="ECO:0000313" key="3">
    <source>
        <dbReference type="EMBL" id="KZX11394.1"/>
    </source>
</evidence>
<dbReference type="STRING" id="55758.MBFIL_14780"/>
<evidence type="ECO:0000313" key="4">
    <source>
        <dbReference type="Proteomes" id="UP000077066"/>
    </source>
</evidence>
<reference evidence="3 4" key="1">
    <citation type="submission" date="2016-04" db="EMBL/GenBank/DDBJ databases">
        <title>Genome sequence of Methanobrevibacter filiformis DSM 11501.</title>
        <authorList>
            <person name="Poehlein A."/>
            <person name="Seedorf H."/>
            <person name="Daniel R."/>
        </authorList>
    </citation>
    <scope>NUCLEOTIDE SEQUENCE [LARGE SCALE GENOMIC DNA]</scope>
    <source>
        <strain evidence="3 4">DSM 11501</strain>
    </source>
</reference>
<dbReference type="Proteomes" id="UP000077066">
    <property type="component" value="Unassembled WGS sequence"/>
</dbReference>
<sequence>MVIILKNYKKPSITVDILIFNENNKNINKNSEFILIKRKNDPFKDYWGIPGGFVDYGESTEEAAIREAKEETNININLESLQGVYSKHDRDPRGHTITIFYNATGDFNEMKADSDAKDINIFSYNDLEKISLAFDHNKILKDYFSKINKINE</sequence>
<dbReference type="PRINTS" id="PR00502">
    <property type="entry name" value="NUDIXFAMILY"/>
</dbReference>
<proteinExistence type="predicted"/>
<keyword evidence="1 3" id="KW-0378">Hydrolase</keyword>
<dbReference type="PROSITE" id="PS00893">
    <property type="entry name" value="NUDIX_BOX"/>
    <property type="match status" value="1"/>
</dbReference>
<dbReference type="PANTHER" id="PTHR43736:SF1">
    <property type="entry name" value="DIHYDRONEOPTERIN TRIPHOSPHATE DIPHOSPHATASE"/>
    <property type="match status" value="1"/>
</dbReference>
<keyword evidence="3" id="KW-0808">Transferase</keyword>
<dbReference type="InterPro" id="IPR020476">
    <property type="entry name" value="Nudix_hydrolase"/>
</dbReference>